<evidence type="ECO:0008006" key="9">
    <source>
        <dbReference type="Google" id="ProtNLM"/>
    </source>
</evidence>
<reference evidence="7 8" key="1">
    <citation type="journal article" date="2012" name="Appl. Environ. Microbiol.">
        <title>Short-read sequencing for genomic analysis of the brown rot fungus Fibroporia radiculosa.</title>
        <authorList>
            <person name="Tang J.D."/>
            <person name="Perkins A.D."/>
            <person name="Sonstegard T.S."/>
            <person name="Schroeder S.G."/>
            <person name="Burgess S.C."/>
            <person name="Diehl S.V."/>
        </authorList>
    </citation>
    <scope>NUCLEOTIDE SEQUENCE [LARGE SCALE GENOMIC DNA]</scope>
    <source>
        <strain evidence="7 8">TFFH 294</strain>
    </source>
</reference>
<comment type="subcellular location">
    <subcellularLocation>
        <location evidence="1">Membrane</location>
    </subcellularLocation>
</comment>
<dbReference type="GO" id="GO:0016020">
    <property type="term" value="C:membrane"/>
    <property type="evidence" value="ECO:0007669"/>
    <property type="project" value="UniProtKB-SubCell"/>
</dbReference>
<sequence length="197" mass="22050">MFMQQFCSVNVIAYYSSNIFDAGFSNYQAPLASWGFGMLNRLFAFPAVWTIDTFGRHSLLLTTFPLMEIFLLMTGFSFYIPKGKTQVAVVAVGIYLYTMAYSPGEGSVPFAYSAEAYPLYVRDVGMSFSTTMLWLLPTATSSRSPSRASAPVRCIQRVLSGVRRVEHMYFVAILLFVPVTKALSLEKLDQVFSVPTR</sequence>
<dbReference type="Pfam" id="PF00083">
    <property type="entry name" value="Sugar_tr"/>
    <property type="match status" value="1"/>
</dbReference>
<dbReference type="STRING" id="599839.J4IA87"/>
<dbReference type="InterPro" id="IPR050814">
    <property type="entry name" value="Myo-inositol_Transporter"/>
</dbReference>
<keyword evidence="8" id="KW-1185">Reference proteome</keyword>
<dbReference type="GeneID" id="24097392"/>
<keyword evidence="5 6" id="KW-0472">Membrane</keyword>
<dbReference type="RefSeq" id="XP_012181764.1">
    <property type="nucleotide sequence ID" value="XM_012326374.1"/>
</dbReference>
<dbReference type="InterPro" id="IPR005828">
    <property type="entry name" value="MFS_sugar_transport-like"/>
</dbReference>
<dbReference type="OrthoDB" id="5290825at2759"/>
<evidence type="ECO:0000256" key="4">
    <source>
        <dbReference type="ARBA" id="ARBA00022989"/>
    </source>
</evidence>
<dbReference type="InterPro" id="IPR036259">
    <property type="entry name" value="MFS_trans_sf"/>
</dbReference>
<evidence type="ECO:0000256" key="1">
    <source>
        <dbReference type="ARBA" id="ARBA00004370"/>
    </source>
</evidence>
<evidence type="ECO:0000256" key="5">
    <source>
        <dbReference type="ARBA" id="ARBA00023136"/>
    </source>
</evidence>
<evidence type="ECO:0000256" key="6">
    <source>
        <dbReference type="SAM" id="Phobius"/>
    </source>
</evidence>
<dbReference type="PANTHER" id="PTHR48020">
    <property type="entry name" value="PROTON MYO-INOSITOL COTRANSPORTER"/>
    <property type="match status" value="1"/>
</dbReference>
<dbReference type="AlphaFoldDB" id="J4IA87"/>
<protein>
    <recommendedName>
        <fullName evidence="9">Major facilitator superfamily (MFS) profile domain-containing protein</fullName>
    </recommendedName>
</protein>
<evidence type="ECO:0000256" key="3">
    <source>
        <dbReference type="ARBA" id="ARBA00022692"/>
    </source>
</evidence>
<dbReference type="InParanoid" id="J4IA87"/>
<dbReference type="HOGENOM" id="CLU_001265_43_3_1"/>
<keyword evidence="2" id="KW-0813">Transport</keyword>
<feature type="transmembrane region" description="Helical" evidence="6">
    <location>
        <begin position="59"/>
        <end position="80"/>
    </location>
</feature>
<keyword evidence="4 6" id="KW-1133">Transmembrane helix</keyword>
<accession>J4IA87</accession>
<evidence type="ECO:0000313" key="8">
    <source>
        <dbReference type="Proteomes" id="UP000006352"/>
    </source>
</evidence>
<dbReference type="Proteomes" id="UP000006352">
    <property type="component" value="Unassembled WGS sequence"/>
</dbReference>
<evidence type="ECO:0000256" key="2">
    <source>
        <dbReference type="ARBA" id="ARBA00022448"/>
    </source>
</evidence>
<proteinExistence type="predicted"/>
<evidence type="ECO:0000313" key="7">
    <source>
        <dbReference type="EMBL" id="CCM02481.1"/>
    </source>
</evidence>
<dbReference type="SUPFAM" id="SSF103473">
    <property type="entry name" value="MFS general substrate transporter"/>
    <property type="match status" value="1"/>
</dbReference>
<dbReference type="EMBL" id="HE797081">
    <property type="protein sequence ID" value="CCM02481.1"/>
    <property type="molecule type" value="Genomic_DNA"/>
</dbReference>
<dbReference type="PANTHER" id="PTHR48020:SF25">
    <property type="entry name" value="SUGAR TRANSPORTER, PUTATIVE (AFU_ORTHOLOGUE AFUA_7G05830)-RELATED"/>
    <property type="match status" value="1"/>
</dbReference>
<dbReference type="Gene3D" id="1.20.1250.20">
    <property type="entry name" value="MFS general substrate transporter like domains"/>
    <property type="match status" value="1"/>
</dbReference>
<feature type="transmembrane region" description="Helical" evidence="6">
    <location>
        <begin position="87"/>
        <end position="104"/>
    </location>
</feature>
<keyword evidence="3 6" id="KW-0812">Transmembrane</keyword>
<name>J4IA87_9APHY</name>
<organism evidence="7 8">
    <name type="scientific">Fibroporia radiculosa</name>
    <dbReference type="NCBI Taxonomy" id="599839"/>
    <lineage>
        <taxon>Eukaryota</taxon>
        <taxon>Fungi</taxon>
        <taxon>Dikarya</taxon>
        <taxon>Basidiomycota</taxon>
        <taxon>Agaricomycotina</taxon>
        <taxon>Agaricomycetes</taxon>
        <taxon>Polyporales</taxon>
        <taxon>Fibroporiaceae</taxon>
        <taxon>Fibroporia</taxon>
    </lineage>
</organism>
<gene>
    <name evidence="7" type="ORF">FIBRA_04581</name>
</gene>
<dbReference type="GO" id="GO:0022857">
    <property type="term" value="F:transmembrane transporter activity"/>
    <property type="evidence" value="ECO:0007669"/>
    <property type="project" value="InterPro"/>
</dbReference>